<proteinExistence type="predicted"/>
<feature type="transmembrane region" description="Helical" evidence="1">
    <location>
        <begin position="37"/>
        <end position="58"/>
    </location>
</feature>
<accession>A0A364JVJ2</accession>
<comment type="caution">
    <text evidence="2">The sequence shown here is derived from an EMBL/GenBank/DDBJ whole genome shotgun (WGS) entry which is preliminary data.</text>
</comment>
<sequence length="95" mass="10791">MKQFAKSLHDLVMDYYPFFVCVTGGVIFHLGTQLDDFYGRIFLMAVSFAAWLFALDLISTRSKANAKSEVAAQLLTVLTNGQDTEINVYHHQERD</sequence>
<keyword evidence="1" id="KW-1133">Transmembrane helix</keyword>
<organism evidence="2 3">
    <name type="scientific">Falsochrobactrum ovis</name>
    <dbReference type="NCBI Taxonomy" id="1293442"/>
    <lineage>
        <taxon>Bacteria</taxon>
        <taxon>Pseudomonadati</taxon>
        <taxon>Pseudomonadota</taxon>
        <taxon>Alphaproteobacteria</taxon>
        <taxon>Hyphomicrobiales</taxon>
        <taxon>Brucellaceae</taxon>
        <taxon>Falsochrobactrum</taxon>
    </lineage>
</organism>
<evidence type="ECO:0000256" key="1">
    <source>
        <dbReference type="SAM" id="Phobius"/>
    </source>
</evidence>
<dbReference type="Proteomes" id="UP000249453">
    <property type="component" value="Unassembled WGS sequence"/>
</dbReference>
<keyword evidence="1" id="KW-0472">Membrane</keyword>
<name>A0A364JVJ2_9HYPH</name>
<keyword evidence="3" id="KW-1185">Reference proteome</keyword>
<protein>
    <submittedName>
        <fullName evidence="2">Uncharacterized protein</fullName>
    </submittedName>
</protein>
<evidence type="ECO:0000313" key="3">
    <source>
        <dbReference type="Proteomes" id="UP000249453"/>
    </source>
</evidence>
<dbReference type="AlphaFoldDB" id="A0A364JVJ2"/>
<evidence type="ECO:0000313" key="2">
    <source>
        <dbReference type="EMBL" id="RAK29134.1"/>
    </source>
</evidence>
<dbReference type="RefSeq" id="WP_111575288.1">
    <property type="nucleotide sequence ID" value="NZ_JBHEEY010000004.1"/>
</dbReference>
<keyword evidence="1" id="KW-0812">Transmembrane</keyword>
<gene>
    <name evidence="2" type="ORF">C7374_105185</name>
</gene>
<feature type="transmembrane region" description="Helical" evidence="1">
    <location>
        <begin position="12"/>
        <end position="31"/>
    </location>
</feature>
<dbReference type="EMBL" id="QLMK01000005">
    <property type="protein sequence ID" value="RAK29134.1"/>
    <property type="molecule type" value="Genomic_DNA"/>
</dbReference>
<reference evidence="2 3" key="1">
    <citation type="submission" date="2018-06" db="EMBL/GenBank/DDBJ databases">
        <title>Genomic Encyclopedia of Type Strains, Phase IV (KMG-IV): sequencing the most valuable type-strain genomes for metagenomic binning, comparative biology and taxonomic classification.</title>
        <authorList>
            <person name="Goeker M."/>
        </authorList>
    </citation>
    <scope>NUCLEOTIDE SEQUENCE [LARGE SCALE GENOMIC DNA]</scope>
    <source>
        <strain evidence="2 3">DSM 26720</strain>
    </source>
</reference>